<dbReference type="HOGENOM" id="CLU_078802_0_0_9"/>
<dbReference type="Pfam" id="PF00874">
    <property type="entry name" value="PRD"/>
    <property type="match status" value="2"/>
</dbReference>
<organism evidence="3 4">
    <name type="scientific">Acetobacterium woodii (strain ATCC 29683 / DSM 1030 / JCM 2381 / KCTC 1655 / WB1)</name>
    <dbReference type="NCBI Taxonomy" id="931626"/>
    <lineage>
        <taxon>Bacteria</taxon>
        <taxon>Bacillati</taxon>
        <taxon>Bacillota</taxon>
        <taxon>Clostridia</taxon>
        <taxon>Eubacteriales</taxon>
        <taxon>Eubacteriaceae</taxon>
        <taxon>Acetobacterium</taxon>
    </lineage>
</organism>
<dbReference type="PANTHER" id="PTHR30185">
    <property type="entry name" value="CRYPTIC BETA-GLUCOSIDE BGL OPERON ANTITERMINATOR"/>
    <property type="match status" value="1"/>
</dbReference>
<feature type="domain" description="PRD" evidence="2">
    <location>
        <begin position="67"/>
        <end position="171"/>
    </location>
</feature>
<dbReference type="Proteomes" id="UP000007177">
    <property type="component" value="Chromosome"/>
</dbReference>
<keyword evidence="1" id="KW-0677">Repeat</keyword>
<dbReference type="PANTHER" id="PTHR30185:SF15">
    <property type="entry name" value="CRYPTIC BETA-GLUCOSIDE BGL OPERON ANTITERMINATOR"/>
    <property type="match status" value="1"/>
</dbReference>
<dbReference type="STRING" id="931626.Awo_c20680"/>
<dbReference type="InterPro" id="IPR036650">
    <property type="entry name" value="CAT_RNA-bd_dom_sf"/>
</dbReference>
<dbReference type="Gene3D" id="1.10.1790.10">
    <property type="entry name" value="PRD domain"/>
    <property type="match status" value="2"/>
</dbReference>
<feature type="domain" description="PRD" evidence="2">
    <location>
        <begin position="172"/>
        <end position="278"/>
    </location>
</feature>
<dbReference type="InterPro" id="IPR004341">
    <property type="entry name" value="CAT_RNA-bd_dom"/>
</dbReference>
<dbReference type="AlphaFoldDB" id="H6LKQ4"/>
<evidence type="ECO:0000313" key="3">
    <source>
        <dbReference type="EMBL" id="AFA48846.1"/>
    </source>
</evidence>
<accession>H6LKQ4</accession>
<keyword evidence="4" id="KW-1185">Reference proteome</keyword>
<dbReference type="SUPFAM" id="SSF50151">
    <property type="entry name" value="SacY-like RNA-binding domain"/>
    <property type="match status" value="1"/>
</dbReference>
<dbReference type="OrthoDB" id="9813552at2"/>
<evidence type="ECO:0000256" key="1">
    <source>
        <dbReference type="ARBA" id="ARBA00022737"/>
    </source>
</evidence>
<dbReference type="PROSITE" id="PS51372">
    <property type="entry name" value="PRD_2"/>
    <property type="match status" value="2"/>
</dbReference>
<protein>
    <submittedName>
        <fullName evidence="3">PTS regulator protein</fullName>
    </submittedName>
</protein>
<evidence type="ECO:0000313" key="4">
    <source>
        <dbReference type="Proteomes" id="UP000007177"/>
    </source>
</evidence>
<dbReference type="Gene3D" id="2.30.24.10">
    <property type="entry name" value="CAT RNA-binding domain"/>
    <property type="match status" value="1"/>
</dbReference>
<dbReference type="InterPro" id="IPR050661">
    <property type="entry name" value="BglG_antiterminators"/>
</dbReference>
<dbReference type="RefSeq" id="WP_014356446.1">
    <property type="nucleotide sequence ID" value="NC_016894.1"/>
</dbReference>
<reference evidence="3 4" key="2">
    <citation type="journal article" date="2012" name="PLoS ONE">
        <title>An ancient pathway combining carbon dioxide fixation with the generation and utilization of a sodium ion gradient for ATP synthesis.</title>
        <authorList>
            <person name="Poehlein A."/>
            <person name="Schmidt S."/>
            <person name="Kaster A.K."/>
            <person name="Goenrich M."/>
            <person name="Vollmers J."/>
            <person name="Thurmer A."/>
            <person name="Bertsch J."/>
            <person name="Schuchmann K."/>
            <person name="Voigt B."/>
            <person name="Hecker M."/>
            <person name="Daniel R."/>
            <person name="Thauer R.K."/>
            <person name="Gottschalk G."/>
            <person name="Muller V."/>
        </authorList>
    </citation>
    <scope>NUCLEOTIDE SEQUENCE [LARGE SCALE GENOMIC DNA]</scope>
    <source>
        <strain evidence="4">ATCC 29683 / DSM 1030 / JCM 2381 / KCTC 1655 / WB1</strain>
    </source>
</reference>
<evidence type="ECO:0000259" key="2">
    <source>
        <dbReference type="PROSITE" id="PS51372"/>
    </source>
</evidence>
<dbReference type="Pfam" id="PF03123">
    <property type="entry name" value="CAT_RBD"/>
    <property type="match status" value="1"/>
</dbReference>
<dbReference type="SMART" id="SM01061">
    <property type="entry name" value="CAT_RBD"/>
    <property type="match status" value="1"/>
</dbReference>
<dbReference type="InterPro" id="IPR036634">
    <property type="entry name" value="PRD_sf"/>
</dbReference>
<dbReference type="InterPro" id="IPR011608">
    <property type="entry name" value="PRD"/>
</dbReference>
<name>H6LKQ4_ACEWD</name>
<gene>
    <name evidence="3" type="ordered locus">Awo_c20680</name>
</gene>
<dbReference type="SUPFAM" id="SSF63520">
    <property type="entry name" value="PTS-regulatory domain, PRD"/>
    <property type="match status" value="2"/>
</dbReference>
<dbReference type="KEGG" id="awo:Awo_c20680"/>
<reference evidence="4" key="1">
    <citation type="submission" date="2011-07" db="EMBL/GenBank/DDBJ databases">
        <title>Complete genome sequence of Acetobacterium woodii.</title>
        <authorList>
            <person name="Poehlein A."/>
            <person name="Schmidt S."/>
            <person name="Kaster A.-K."/>
            <person name="Goenrich M."/>
            <person name="Vollmers J."/>
            <person name="Thuermer A."/>
            <person name="Gottschalk G."/>
            <person name="Thauer R.K."/>
            <person name="Daniel R."/>
            <person name="Mueller V."/>
        </authorList>
    </citation>
    <scope>NUCLEOTIDE SEQUENCE [LARGE SCALE GENOMIC DNA]</scope>
    <source>
        <strain evidence="4">ATCC 29683 / DSM 1030 / JCM 2381 / KCTC 1655 / WB1</strain>
    </source>
</reference>
<dbReference type="eggNOG" id="COG3711">
    <property type="taxonomic scope" value="Bacteria"/>
</dbReference>
<proteinExistence type="predicted"/>
<dbReference type="GO" id="GO:0003723">
    <property type="term" value="F:RNA binding"/>
    <property type="evidence" value="ECO:0007669"/>
    <property type="project" value="InterPro"/>
</dbReference>
<sequence length="281" mass="32448">MVVIKKVLNNNAVLAFDIEKKCEVIFLGKGIGFNKKIAMTDEIQSDVKKYYLDKDTEKGLSTDLIKNVEPIYLEIAHEIIKEAELKFEKLDNHILLPLADHIAFAIERLEKHINFENPFTNDIRFLYEQEFEVALKGKVIISKKTGYLISDDEAGYIALYLHSAINNTKISQSMNIAIIMGEAIKQIEDDCNMTIKSGSFAYSRLMYHFRFMISRVMINEKLNSDMIDYAKTHLPYAFNVATNVCKKLERELGKLFSEREISYLALHIERIRMLETSDLKS</sequence>
<dbReference type="EMBL" id="CP002987">
    <property type="protein sequence ID" value="AFA48846.1"/>
    <property type="molecule type" value="Genomic_DNA"/>
</dbReference>
<dbReference type="GO" id="GO:0006355">
    <property type="term" value="P:regulation of DNA-templated transcription"/>
    <property type="evidence" value="ECO:0007669"/>
    <property type="project" value="InterPro"/>
</dbReference>